<dbReference type="GO" id="GO:0016787">
    <property type="term" value="F:hydrolase activity"/>
    <property type="evidence" value="ECO:0007669"/>
    <property type="project" value="UniProtKB-KW"/>
</dbReference>
<protein>
    <submittedName>
        <fullName evidence="3">NUDIX hydrolase</fullName>
        <ecNumber evidence="3">3.6.-.-</ecNumber>
    </submittedName>
</protein>
<dbReference type="EC" id="3.6.-.-" evidence="3"/>
<gene>
    <name evidence="3" type="ORF">ACFPET_05530</name>
</gene>
<evidence type="ECO:0000313" key="4">
    <source>
        <dbReference type="Proteomes" id="UP001595823"/>
    </source>
</evidence>
<dbReference type="EMBL" id="JBHSDK010000008">
    <property type="protein sequence ID" value="MFC4334654.1"/>
    <property type="molecule type" value="Genomic_DNA"/>
</dbReference>
<reference evidence="4" key="1">
    <citation type="journal article" date="2019" name="Int. J. Syst. Evol. Microbiol.">
        <title>The Global Catalogue of Microorganisms (GCM) 10K type strain sequencing project: providing services to taxonomists for standard genome sequencing and annotation.</title>
        <authorList>
            <consortium name="The Broad Institute Genomics Platform"/>
            <consortium name="The Broad Institute Genome Sequencing Center for Infectious Disease"/>
            <person name="Wu L."/>
            <person name="Ma J."/>
        </authorList>
    </citation>
    <scope>NUCLEOTIDE SEQUENCE [LARGE SCALE GENOMIC DNA]</scope>
    <source>
        <strain evidence="4">IBRC-M 10908</strain>
    </source>
</reference>
<evidence type="ECO:0000256" key="1">
    <source>
        <dbReference type="ARBA" id="ARBA00022801"/>
    </source>
</evidence>
<dbReference type="Pfam" id="PF00293">
    <property type="entry name" value="NUDIX"/>
    <property type="match status" value="1"/>
</dbReference>
<dbReference type="InterPro" id="IPR015797">
    <property type="entry name" value="NUDIX_hydrolase-like_dom_sf"/>
</dbReference>
<dbReference type="Gene3D" id="3.90.79.10">
    <property type="entry name" value="Nucleoside Triphosphate Pyrophosphohydrolase"/>
    <property type="match status" value="1"/>
</dbReference>
<dbReference type="PROSITE" id="PS51462">
    <property type="entry name" value="NUDIX"/>
    <property type="match status" value="1"/>
</dbReference>
<dbReference type="PANTHER" id="PTHR21340:SF0">
    <property type="entry name" value="BIS(5'-NUCLEOSYL)-TETRAPHOSPHATASE [ASYMMETRICAL]"/>
    <property type="match status" value="1"/>
</dbReference>
<keyword evidence="4" id="KW-1185">Reference proteome</keyword>
<accession>A0ABV8TVZ7</accession>
<dbReference type="Proteomes" id="UP001595823">
    <property type="component" value="Unassembled WGS sequence"/>
</dbReference>
<comment type="caution">
    <text evidence="3">The sequence shown here is derived from an EMBL/GenBank/DDBJ whole genome shotgun (WGS) entry which is preliminary data.</text>
</comment>
<evidence type="ECO:0000313" key="3">
    <source>
        <dbReference type="EMBL" id="MFC4334654.1"/>
    </source>
</evidence>
<dbReference type="InterPro" id="IPR000086">
    <property type="entry name" value="NUDIX_hydrolase_dom"/>
</dbReference>
<name>A0ABV8TVZ7_9ACTN</name>
<dbReference type="PANTHER" id="PTHR21340">
    <property type="entry name" value="DIADENOSINE 5,5-P1,P4-TETRAPHOSPHATE PYROPHOSPHOHYDROLASE MUTT"/>
    <property type="match status" value="1"/>
</dbReference>
<dbReference type="RefSeq" id="WP_380618566.1">
    <property type="nucleotide sequence ID" value="NZ_JBHSDK010000008.1"/>
</dbReference>
<feature type="domain" description="Nudix hydrolase" evidence="2">
    <location>
        <begin position="40"/>
        <end position="168"/>
    </location>
</feature>
<evidence type="ECO:0000259" key="2">
    <source>
        <dbReference type="PROSITE" id="PS51462"/>
    </source>
</evidence>
<organism evidence="3 4">
    <name type="scientific">Salininema proteolyticum</name>
    <dbReference type="NCBI Taxonomy" id="1607685"/>
    <lineage>
        <taxon>Bacteria</taxon>
        <taxon>Bacillati</taxon>
        <taxon>Actinomycetota</taxon>
        <taxon>Actinomycetes</taxon>
        <taxon>Glycomycetales</taxon>
        <taxon>Glycomycetaceae</taxon>
        <taxon>Salininema</taxon>
    </lineage>
</organism>
<dbReference type="InterPro" id="IPR051325">
    <property type="entry name" value="Nudix_hydrolase_domain"/>
</dbReference>
<keyword evidence="1 3" id="KW-0378">Hydrolase</keyword>
<dbReference type="SUPFAM" id="SSF55811">
    <property type="entry name" value="Nudix"/>
    <property type="match status" value="1"/>
</dbReference>
<sequence length="177" mass="19973">MTQPSVQQRRAPFWRRAAGWAFYRLPHPVRRRIVRVVTPTYTLGSVVLVTDEDRTRLLMLKQPPGTKWSLPAGLLDRSEQPVEGGRRELEEETGIQAELSELEPAVPCAIVHTDGRWVDNVYWLVRDPETTQILVDNVEVWDAGWHPIDDLPIMTRATAKLLGHYGLGPNAAPGDGH</sequence>
<proteinExistence type="predicted"/>